<accession>A0AAE1CPN1</accession>
<feature type="compositionally biased region" description="Basic and acidic residues" evidence="1">
    <location>
        <begin position="16"/>
        <end position="28"/>
    </location>
</feature>
<feature type="region of interest" description="Disordered" evidence="1">
    <location>
        <begin position="75"/>
        <end position="127"/>
    </location>
</feature>
<gene>
    <name evidence="2" type="ORF">RRG08_048871</name>
</gene>
<feature type="region of interest" description="Disordered" evidence="1">
    <location>
        <begin position="1"/>
        <end position="57"/>
    </location>
</feature>
<dbReference type="AlphaFoldDB" id="A0AAE1CPN1"/>
<sequence>MRLLKKISRTKAWGSGRRDQEQKDEARGKGIKNKRMGLLEKGSRIKGNQEQKGGALGEGIKNKRVGLLEKGLRTKGWGSWRRDQDQKGGSLGKGSKNKRMRLFEKSRRWRCAPNKTSSKDAKNTGRE</sequence>
<dbReference type="EMBL" id="JAWDGP010007313">
    <property type="protein sequence ID" value="KAK3726325.1"/>
    <property type="molecule type" value="Genomic_DNA"/>
</dbReference>
<evidence type="ECO:0000313" key="2">
    <source>
        <dbReference type="EMBL" id="KAK3726325.1"/>
    </source>
</evidence>
<comment type="caution">
    <text evidence="2">The sequence shown here is derived from an EMBL/GenBank/DDBJ whole genome shotgun (WGS) entry which is preliminary data.</text>
</comment>
<feature type="compositionally biased region" description="Basic and acidic residues" evidence="1">
    <location>
        <begin position="37"/>
        <end position="49"/>
    </location>
</feature>
<protein>
    <submittedName>
        <fullName evidence="2">Uncharacterized protein</fullName>
    </submittedName>
</protein>
<feature type="compositionally biased region" description="Basic and acidic residues" evidence="1">
    <location>
        <begin position="117"/>
        <end position="127"/>
    </location>
</feature>
<evidence type="ECO:0000313" key="3">
    <source>
        <dbReference type="Proteomes" id="UP001283361"/>
    </source>
</evidence>
<organism evidence="2 3">
    <name type="scientific">Elysia crispata</name>
    <name type="common">lettuce slug</name>
    <dbReference type="NCBI Taxonomy" id="231223"/>
    <lineage>
        <taxon>Eukaryota</taxon>
        <taxon>Metazoa</taxon>
        <taxon>Spiralia</taxon>
        <taxon>Lophotrochozoa</taxon>
        <taxon>Mollusca</taxon>
        <taxon>Gastropoda</taxon>
        <taxon>Heterobranchia</taxon>
        <taxon>Euthyneura</taxon>
        <taxon>Panpulmonata</taxon>
        <taxon>Sacoglossa</taxon>
        <taxon>Placobranchoidea</taxon>
        <taxon>Plakobranchidae</taxon>
        <taxon>Elysia</taxon>
    </lineage>
</organism>
<keyword evidence="3" id="KW-1185">Reference proteome</keyword>
<name>A0AAE1CPN1_9GAST</name>
<dbReference type="Proteomes" id="UP001283361">
    <property type="component" value="Unassembled WGS sequence"/>
</dbReference>
<evidence type="ECO:0000256" key="1">
    <source>
        <dbReference type="SAM" id="MobiDB-lite"/>
    </source>
</evidence>
<proteinExistence type="predicted"/>
<reference evidence="2" key="1">
    <citation type="journal article" date="2023" name="G3 (Bethesda)">
        <title>A reference genome for the long-term kleptoplast-retaining sea slug Elysia crispata morphotype clarki.</title>
        <authorList>
            <person name="Eastman K.E."/>
            <person name="Pendleton A.L."/>
            <person name="Shaikh M.A."/>
            <person name="Suttiyut T."/>
            <person name="Ogas R."/>
            <person name="Tomko P."/>
            <person name="Gavelis G."/>
            <person name="Widhalm J.R."/>
            <person name="Wisecaver J.H."/>
        </authorList>
    </citation>
    <scope>NUCLEOTIDE SEQUENCE</scope>
    <source>
        <strain evidence="2">ECLA1</strain>
    </source>
</reference>